<evidence type="ECO:0000256" key="7">
    <source>
        <dbReference type="ARBA" id="ARBA00022989"/>
    </source>
</evidence>
<keyword evidence="5 10" id="KW-0592">Phosphate transport</keyword>
<comment type="caution">
    <text evidence="12">The sequence shown here is derived from an EMBL/GenBank/DDBJ whole genome shotgun (WGS) entry which is preliminary data.</text>
</comment>
<comment type="subcellular location">
    <subcellularLocation>
        <location evidence="1 9">Cell membrane</location>
        <topology evidence="1 9">Multi-pass membrane protein</topology>
    </subcellularLocation>
</comment>
<keyword evidence="7 9" id="KW-1133">Transmembrane helix</keyword>
<comment type="similarity">
    <text evidence="2 10">Belongs to the binding-protein-dependent transport system permease family. CysTW subfamily.</text>
</comment>
<keyword evidence="4 10" id="KW-1003">Cell membrane</keyword>
<comment type="function">
    <text evidence="10">Part of the binding-protein-dependent transport system for phosphate; probably responsible for the translocation of the substrate across the membrane.</text>
</comment>
<dbReference type="EMBL" id="BONY01000128">
    <property type="protein sequence ID" value="GIH11324.1"/>
    <property type="molecule type" value="Genomic_DNA"/>
</dbReference>
<organism evidence="12 13">
    <name type="scientific">Rhizocola hellebori</name>
    <dbReference type="NCBI Taxonomy" id="1392758"/>
    <lineage>
        <taxon>Bacteria</taxon>
        <taxon>Bacillati</taxon>
        <taxon>Actinomycetota</taxon>
        <taxon>Actinomycetes</taxon>
        <taxon>Micromonosporales</taxon>
        <taxon>Micromonosporaceae</taxon>
        <taxon>Rhizocola</taxon>
    </lineage>
</organism>
<feature type="transmembrane region" description="Helical" evidence="9">
    <location>
        <begin position="21"/>
        <end position="41"/>
    </location>
</feature>
<feature type="transmembrane region" description="Helical" evidence="9">
    <location>
        <begin position="282"/>
        <end position="308"/>
    </location>
</feature>
<keyword evidence="6 9" id="KW-0812">Transmembrane</keyword>
<dbReference type="NCBIfam" id="TIGR02138">
    <property type="entry name" value="phosphate_pstC"/>
    <property type="match status" value="1"/>
</dbReference>
<evidence type="ECO:0000256" key="9">
    <source>
        <dbReference type="RuleBase" id="RU363032"/>
    </source>
</evidence>
<feature type="transmembrane region" description="Helical" evidence="9">
    <location>
        <begin position="159"/>
        <end position="183"/>
    </location>
</feature>
<feature type="domain" description="ABC transmembrane type-1" evidence="11">
    <location>
        <begin position="78"/>
        <end position="304"/>
    </location>
</feature>
<dbReference type="GO" id="GO:0005315">
    <property type="term" value="F:phosphate transmembrane transporter activity"/>
    <property type="evidence" value="ECO:0007669"/>
    <property type="project" value="InterPro"/>
</dbReference>
<evidence type="ECO:0000313" key="12">
    <source>
        <dbReference type="EMBL" id="GIH11324.1"/>
    </source>
</evidence>
<dbReference type="RefSeq" id="WP_203915042.1">
    <property type="nucleotide sequence ID" value="NZ_BONY01000128.1"/>
</dbReference>
<keyword evidence="8 9" id="KW-0472">Membrane</keyword>
<keyword evidence="3 9" id="KW-0813">Transport</keyword>
<dbReference type="SUPFAM" id="SSF161098">
    <property type="entry name" value="MetI-like"/>
    <property type="match status" value="1"/>
</dbReference>
<evidence type="ECO:0000256" key="8">
    <source>
        <dbReference type="ARBA" id="ARBA00023136"/>
    </source>
</evidence>
<dbReference type="InterPro" id="IPR011864">
    <property type="entry name" value="Phosphate_PstC"/>
</dbReference>
<evidence type="ECO:0000256" key="6">
    <source>
        <dbReference type="ARBA" id="ARBA00022692"/>
    </source>
</evidence>
<evidence type="ECO:0000313" key="13">
    <source>
        <dbReference type="Proteomes" id="UP000612899"/>
    </source>
</evidence>
<dbReference type="Proteomes" id="UP000612899">
    <property type="component" value="Unassembled WGS sequence"/>
</dbReference>
<evidence type="ECO:0000256" key="1">
    <source>
        <dbReference type="ARBA" id="ARBA00004651"/>
    </source>
</evidence>
<evidence type="ECO:0000256" key="10">
    <source>
        <dbReference type="RuleBase" id="RU363054"/>
    </source>
</evidence>
<dbReference type="AlphaFoldDB" id="A0A8J3QHP8"/>
<reference evidence="12" key="1">
    <citation type="submission" date="2021-01" db="EMBL/GenBank/DDBJ databases">
        <title>Whole genome shotgun sequence of Rhizocola hellebori NBRC 109834.</title>
        <authorList>
            <person name="Komaki H."/>
            <person name="Tamura T."/>
        </authorList>
    </citation>
    <scope>NUCLEOTIDE SEQUENCE</scope>
    <source>
        <strain evidence="12">NBRC 109834</strain>
    </source>
</reference>
<dbReference type="InterPro" id="IPR035906">
    <property type="entry name" value="MetI-like_sf"/>
</dbReference>
<feature type="transmembrane region" description="Helical" evidence="9">
    <location>
        <begin position="243"/>
        <end position="262"/>
    </location>
</feature>
<dbReference type="GO" id="GO:0005886">
    <property type="term" value="C:plasma membrane"/>
    <property type="evidence" value="ECO:0007669"/>
    <property type="project" value="UniProtKB-SubCell"/>
</dbReference>
<dbReference type="InterPro" id="IPR051124">
    <property type="entry name" value="Phosphate_Transport_Permease"/>
</dbReference>
<evidence type="ECO:0000256" key="2">
    <source>
        <dbReference type="ARBA" id="ARBA00007069"/>
    </source>
</evidence>
<sequence length="320" mass="33712">MTTQSSTLTQKDRGRITDRAFWLLCIAAGITVLVILAAILVSTLQQSWPAMSKAGENGFFTSKLWDPNIGKFGILPFVFGTLVTSLIAVALAVPVSIGIALFLTELAPRRIKGSIVTLIDLLAAVPSVVFGLWGIYVLAPAMTPVYKWLHDTLGGIPVLGALFGEVSALNFMTAGLVLAIMIVPIITSITREVFDTVPDSDKQAAWALGATRWEMIKGAVFPHSFGGLVGGVMLGLGRAMGETIAVALLIGNSIQITANLFAPGTSIPAAIVNYFGEAGGDYTSALIGMGVVLFVVTVIVNLLAQAIVRRAEIRMRGAKA</sequence>
<dbReference type="Gene3D" id="1.10.3720.10">
    <property type="entry name" value="MetI-like"/>
    <property type="match status" value="1"/>
</dbReference>
<feature type="transmembrane region" description="Helical" evidence="9">
    <location>
        <begin position="115"/>
        <end position="139"/>
    </location>
</feature>
<dbReference type="InterPro" id="IPR000515">
    <property type="entry name" value="MetI-like"/>
</dbReference>
<gene>
    <name evidence="12" type="primary">pstC</name>
    <name evidence="12" type="ORF">Rhe02_93910</name>
</gene>
<keyword evidence="13" id="KW-1185">Reference proteome</keyword>
<protein>
    <recommendedName>
        <fullName evidence="10">Phosphate transport system permease protein</fullName>
    </recommendedName>
</protein>
<accession>A0A8J3QHP8</accession>
<name>A0A8J3QHP8_9ACTN</name>
<proteinExistence type="inferred from homology"/>
<evidence type="ECO:0000259" key="11">
    <source>
        <dbReference type="PROSITE" id="PS50928"/>
    </source>
</evidence>
<dbReference type="CDD" id="cd06261">
    <property type="entry name" value="TM_PBP2"/>
    <property type="match status" value="1"/>
</dbReference>
<evidence type="ECO:0000256" key="5">
    <source>
        <dbReference type="ARBA" id="ARBA00022592"/>
    </source>
</evidence>
<dbReference type="PANTHER" id="PTHR30425:SF1">
    <property type="entry name" value="PHOSPHATE TRANSPORT SYSTEM PERMEASE PROTEIN PSTC"/>
    <property type="match status" value="1"/>
</dbReference>
<dbReference type="Pfam" id="PF00528">
    <property type="entry name" value="BPD_transp_1"/>
    <property type="match status" value="1"/>
</dbReference>
<dbReference type="PANTHER" id="PTHR30425">
    <property type="entry name" value="PHOSPHATE TRANSPORT SYSTEM PERMEASE PROTEIN PST"/>
    <property type="match status" value="1"/>
</dbReference>
<dbReference type="PROSITE" id="PS50928">
    <property type="entry name" value="ABC_TM1"/>
    <property type="match status" value="1"/>
</dbReference>
<feature type="transmembrane region" description="Helical" evidence="9">
    <location>
        <begin position="74"/>
        <end position="103"/>
    </location>
</feature>
<dbReference type="GO" id="GO:0006817">
    <property type="term" value="P:phosphate ion transport"/>
    <property type="evidence" value="ECO:0007669"/>
    <property type="project" value="UniProtKB-KW"/>
</dbReference>
<evidence type="ECO:0000256" key="3">
    <source>
        <dbReference type="ARBA" id="ARBA00022448"/>
    </source>
</evidence>
<evidence type="ECO:0000256" key="4">
    <source>
        <dbReference type="ARBA" id="ARBA00022475"/>
    </source>
</evidence>